<comment type="caution">
    <text evidence="1">The sequence shown here is derived from an EMBL/GenBank/DDBJ whole genome shotgun (WGS) entry which is preliminary data.</text>
</comment>
<dbReference type="Proteomes" id="UP000698222">
    <property type="component" value="Unassembled WGS sequence"/>
</dbReference>
<protein>
    <submittedName>
        <fullName evidence="1">Uncharacterized protein</fullName>
    </submittedName>
</protein>
<reference evidence="1 2" key="1">
    <citation type="submission" date="2021-03" db="EMBL/GenBank/DDBJ databases">
        <title>Sequencing the genomes of 1000 actinobacteria strains.</title>
        <authorList>
            <person name="Klenk H.-P."/>
        </authorList>
    </citation>
    <scope>NUCLEOTIDE SEQUENCE [LARGE SCALE GENOMIC DNA]</scope>
    <source>
        <strain evidence="1 2">DSM 14564</strain>
    </source>
</reference>
<accession>A0ABS4YP06</accession>
<gene>
    <name evidence="1" type="ORF">JOF44_003432</name>
</gene>
<sequence length="139" mass="15023">MSSELSVPSIGDGGGTRDADALLRSVGLAVVKAPVEHAVRRRQDGREVIILRFRLEEASLRGWLEQSFGVGGGPGRAWVTYENVGDALGIGTVPNTWRLSRSKPAGLERERYLLIDDAEPATVIVGICPTLDAVAEDRW</sequence>
<dbReference type="EMBL" id="JAGIOC010000001">
    <property type="protein sequence ID" value="MBP2410529.1"/>
    <property type="molecule type" value="Genomic_DNA"/>
</dbReference>
<evidence type="ECO:0000313" key="2">
    <source>
        <dbReference type="Proteomes" id="UP000698222"/>
    </source>
</evidence>
<keyword evidence="2" id="KW-1185">Reference proteome</keyword>
<proteinExistence type="predicted"/>
<dbReference type="RefSeq" id="WP_209894362.1">
    <property type="nucleotide sequence ID" value="NZ_BAAAJV010000008.1"/>
</dbReference>
<evidence type="ECO:0000313" key="1">
    <source>
        <dbReference type="EMBL" id="MBP2410529.1"/>
    </source>
</evidence>
<name>A0ABS4YP06_9MICO</name>
<organism evidence="1 2">
    <name type="scientific">Brachybacterium fresconis</name>
    <dbReference type="NCBI Taxonomy" id="173363"/>
    <lineage>
        <taxon>Bacteria</taxon>
        <taxon>Bacillati</taxon>
        <taxon>Actinomycetota</taxon>
        <taxon>Actinomycetes</taxon>
        <taxon>Micrococcales</taxon>
        <taxon>Dermabacteraceae</taxon>
        <taxon>Brachybacterium</taxon>
    </lineage>
</organism>